<feature type="domain" description="Nudix hydrolase" evidence="12">
    <location>
        <begin position="16"/>
        <end position="144"/>
    </location>
</feature>
<comment type="similarity">
    <text evidence="3">Belongs to the Nudix hydrolase family. DIPP subfamily.</text>
</comment>
<dbReference type="GO" id="GO:0034431">
    <property type="term" value="F:bis(5'-adenosyl)-hexaphosphatase activity"/>
    <property type="evidence" value="ECO:0007669"/>
    <property type="project" value="TreeGrafter"/>
</dbReference>
<dbReference type="Gene3D" id="3.90.79.10">
    <property type="entry name" value="Nucleoside Triphosphate Pyrophosphohydrolase"/>
    <property type="match status" value="1"/>
</dbReference>
<dbReference type="Proteomes" id="UP000186922">
    <property type="component" value="Unassembled WGS sequence"/>
</dbReference>
<dbReference type="GO" id="GO:0000298">
    <property type="term" value="F:endopolyphosphatase activity"/>
    <property type="evidence" value="ECO:0007669"/>
    <property type="project" value="TreeGrafter"/>
</dbReference>
<dbReference type="GO" id="GO:0005634">
    <property type="term" value="C:nucleus"/>
    <property type="evidence" value="ECO:0007669"/>
    <property type="project" value="TreeGrafter"/>
</dbReference>
<evidence type="ECO:0000256" key="1">
    <source>
        <dbReference type="ARBA" id="ARBA00001946"/>
    </source>
</evidence>
<dbReference type="EC" id="3.6.1.52" evidence="4"/>
<keyword evidence="7 10" id="KW-0378">Hydrolase</keyword>
<evidence type="ECO:0000256" key="5">
    <source>
        <dbReference type="ARBA" id="ARBA00022490"/>
    </source>
</evidence>
<comment type="catalytic activity">
    <reaction evidence="9">
        <text>diphospho-myo-inositol polyphosphate + H2O = myo-inositol polyphosphate + phosphate.</text>
        <dbReference type="EC" id="3.6.1.52"/>
    </reaction>
</comment>
<keyword evidence="8" id="KW-0460">Magnesium</keyword>
<evidence type="ECO:0000313" key="13">
    <source>
        <dbReference type="EMBL" id="GAV07259.1"/>
    </source>
</evidence>
<feature type="region of interest" description="Disordered" evidence="11">
    <location>
        <begin position="162"/>
        <end position="190"/>
    </location>
</feature>
<comment type="subcellular location">
    <subcellularLocation>
        <location evidence="2">Cytoplasm</location>
    </subcellularLocation>
</comment>
<evidence type="ECO:0000256" key="4">
    <source>
        <dbReference type="ARBA" id="ARBA00012527"/>
    </source>
</evidence>
<feature type="compositionally biased region" description="Low complexity" evidence="11">
    <location>
        <begin position="177"/>
        <end position="190"/>
    </location>
</feature>
<evidence type="ECO:0000256" key="10">
    <source>
        <dbReference type="RuleBase" id="RU003476"/>
    </source>
</evidence>
<keyword evidence="5" id="KW-0963">Cytoplasm</keyword>
<dbReference type="GO" id="GO:0046872">
    <property type="term" value="F:metal ion binding"/>
    <property type="evidence" value="ECO:0007669"/>
    <property type="project" value="UniProtKB-KW"/>
</dbReference>
<evidence type="ECO:0000256" key="8">
    <source>
        <dbReference type="ARBA" id="ARBA00022842"/>
    </source>
</evidence>
<dbReference type="FunFam" id="3.90.79.10:FF:000002">
    <property type="entry name" value="diphosphoinositol polyphosphate phosphohydrolase 1"/>
    <property type="match status" value="1"/>
</dbReference>
<evidence type="ECO:0000313" key="14">
    <source>
        <dbReference type="Proteomes" id="UP000186922"/>
    </source>
</evidence>
<dbReference type="PRINTS" id="PR00502">
    <property type="entry name" value="NUDIXFAMILY"/>
</dbReference>
<dbReference type="GO" id="GO:0005737">
    <property type="term" value="C:cytoplasm"/>
    <property type="evidence" value="ECO:0007669"/>
    <property type="project" value="UniProtKB-SubCell"/>
</dbReference>
<dbReference type="InterPro" id="IPR000086">
    <property type="entry name" value="NUDIX_hydrolase_dom"/>
</dbReference>
<evidence type="ECO:0000256" key="2">
    <source>
        <dbReference type="ARBA" id="ARBA00004496"/>
    </source>
</evidence>
<dbReference type="PANTHER" id="PTHR12629:SF0">
    <property type="entry name" value="DIPHOSPHOINOSITOL-POLYPHOSPHATE DIPHOSPHATASE"/>
    <property type="match status" value="1"/>
</dbReference>
<reference evidence="13 14" key="1">
    <citation type="journal article" date="2016" name="Nat. Commun.">
        <title>Extremotolerant tardigrade genome and improved radiotolerance of human cultured cells by tardigrade-unique protein.</title>
        <authorList>
            <person name="Hashimoto T."/>
            <person name="Horikawa D.D."/>
            <person name="Saito Y."/>
            <person name="Kuwahara H."/>
            <person name="Kozuka-Hata H."/>
            <person name="Shin-I T."/>
            <person name="Minakuchi Y."/>
            <person name="Ohishi K."/>
            <person name="Motoyama A."/>
            <person name="Aizu T."/>
            <person name="Enomoto A."/>
            <person name="Kondo K."/>
            <person name="Tanaka S."/>
            <person name="Hara Y."/>
            <person name="Koshikawa S."/>
            <person name="Sagara H."/>
            <person name="Miura T."/>
            <person name="Yokobori S."/>
            <person name="Miyagawa K."/>
            <person name="Suzuki Y."/>
            <person name="Kubo T."/>
            <person name="Oyama M."/>
            <person name="Kohara Y."/>
            <person name="Fujiyama A."/>
            <person name="Arakawa K."/>
            <person name="Katayama T."/>
            <person name="Toyoda A."/>
            <person name="Kunieda T."/>
        </authorList>
    </citation>
    <scope>NUCLEOTIDE SEQUENCE [LARGE SCALE GENOMIC DNA]</scope>
    <source>
        <strain evidence="13 14">YOKOZUNA-1</strain>
    </source>
</reference>
<protein>
    <recommendedName>
        <fullName evidence="4">diphosphoinositol-polyphosphate diphosphatase</fullName>
        <ecNumber evidence="4">3.6.1.52</ecNumber>
    </recommendedName>
</protein>
<evidence type="ECO:0000259" key="12">
    <source>
        <dbReference type="PROSITE" id="PS51462"/>
    </source>
</evidence>
<proteinExistence type="inferred from homology"/>
<dbReference type="PROSITE" id="PS51462">
    <property type="entry name" value="NUDIX"/>
    <property type="match status" value="1"/>
</dbReference>
<dbReference type="EMBL" id="BDGG01000014">
    <property type="protein sequence ID" value="GAV07259.1"/>
    <property type="molecule type" value="Genomic_DNA"/>
</dbReference>
<evidence type="ECO:0000256" key="3">
    <source>
        <dbReference type="ARBA" id="ARBA00008266"/>
    </source>
</evidence>
<dbReference type="PANTHER" id="PTHR12629">
    <property type="entry name" value="DIPHOSPHOINOSITOL POLYPHOSPHATE PHOSPHOHYDROLASE"/>
    <property type="match status" value="1"/>
</dbReference>
<evidence type="ECO:0000256" key="9">
    <source>
        <dbReference type="ARBA" id="ARBA00033994"/>
    </source>
</evidence>
<dbReference type="OrthoDB" id="2011998at2759"/>
<comment type="caution">
    <text evidence="13">The sequence shown here is derived from an EMBL/GenBank/DDBJ whole genome shotgun (WGS) entry which is preliminary data.</text>
</comment>
<dbReference type="InterPro" id="IPR020084">
    <property type="entry name" value="NUDIX_hydrolase_CS"/>
</dbReference>
<dbReference type="GO" id="GO:1901911">
    <property type="term" value="P:adenosine 5'-(hexahydrogen pentaphosphate) catabolic process"/>
    <property type="evidence" value="ECO:0007669"/>
    <property type="project" value="TreeGrafter"/>
</dbReference>
<dbReference type="InterPro" id="IPR015797">
    <property type="entry name" value="NUDIX_hydrolase-like_dom_sf"/>
</dbReference>
<dbReference type="PROSITE" id="PS00893">
    <property type="entry name" value="NUDIX_BOX"/>
    <property type="match status" value="1"/>
</dbReference>
<dbReference type="InterPro" id="IPR047198">
    <property type="entry name" value="DDP-like_NUDIX"/>
</dbReference>
<dbReference type="SUPFAM" id="SSF55811">
    <property type="entry name" value="Nudix"/>
    <property type="match status" value="1"/>
</dbReference>
<dbReference type="GO" id="GO:1901909">
    <property type="term" value="P:diadenosine hexaphosphate catabolic process"/>
    <property type="evidence" value="ECO:0007669"/>
    <property type="project" value="TreeGrafter"/>
</dbReference>
<gene>
    <name evidence="13" type="primary">RvY_17120</name>
    <name evidence="13" type="synonym">RvY_17120.1</name>
    <name evidence="13" type="ORF">RvY_17120-1</name>
</gene>
<organism evidence="13 14">
    <name type="scientific">Ramazzottius varieornatus</name>
    <name type="common">Water bear</name>
    <name type="synonym">Tardigrade</name>
    <dbReference type="NCBI Taxonomy" id="947166"/>
    <lineage>
        <taxon>Eukaryota</taxon>
        <taxon>Metazoa</taxon>
        <taxon>Ecdysozoa</taxon>
        <taxon>Tardigrada</taxon>
        <taxon>Eutardigrada</taxon>
        <taxon>Parachela</taxon>
        <taxon>Hypsibioidea</taxon>
        <taxon>Ramazzottiidae</taxon>
        <taxon>Ramazzottius</taxon>
    </lineage>
</organism>
<dbReference type="GO" id="GO:0034432">
    <property type="term" value="F:bis(5'-adenosyl)-pentaphosphatase activity"/>
    <property type="evidence" value="ECO:0007669"/>
    <property type="project" value="TreeGrafter"/>
</dbReference>
<dbReference type="GO" id="GO:0008486">
    <property type="term" value="F:diphosphoinositol-polyphosphate diphosphatase activity"/>
    <property type="evidence" value="ECO:0007669"/>
    <property type="project" value="UniProtKB-EC"/>
</dbReference>
<dbReference type="CDD" id="cd04666">
    <property type="entry name" value="NUDIX_DIPP2_like_Nudt4"/>
    <property type="match status" value="1"/>
</dbReference>
<dbReference type="InterPro" id="IPR020476">
    <property type="entry name" value="Nudix_hydrolase"/>
</dbReference>
<evidence type="ECO:0000256" key="11">
    <source>
        <dbReference type="SAM" id="MobiDB-lite"/>
    </source>
</evidence>
<comment type="cofactor">
    <cofactor evidence="1">
        <name>Mg(2+)</name>
        <dbReference type="ChEBI" id="CHEBI:18420"/>
    </cofactor>
</comment>
<dbReference type="GO" id="GO:0071543">
    <property type="term" value="P:diphosphoinositol polyphosphate metabolic process"/>
    <property type="evidence" value="ECO:0007669"/>
    <property type="project" value="TreeGrafter"/>
</dbReference>
<keyword evidence="14" id="KW-1185">Reference proteome</keyword>
<dbReference type="GO" id="GO:1901907">
    <property type="term" value="P:diadenosine pentaphosphate catabolic process"/>
    <property type="evidence" value="ECO:0007669"/>
    <property type="project" value="TreeGrafter"/>
</dbReference>
<dbReference type="AlphaFoldDB" id="A0A1D1W867"/>
<dbReference type="STRING" id="947166.A0A1D1W867"/>
<sequence length="190" mass="21455">MVKEKPESTRCYDPDGYRRRAACVCARGYGSHLEVLLVSSSRSRERWVIPGGGIEPNESPAEAARREVQEEAGVRGDVQRFLGVFENPESRNRTTVFLLLVTEVLDLYDDVKIGRQRRWFSADEARHNLSLHKPRQSRYLDFIEHNRASVLALVNGAPCQHLSDPPVDAQGDRNHPNNHSPSTSPSLNIQ</sequence>
<dbReference type="Pfam" id="PF00293">
    <property type="entry name" value="NUDIX"/>
    <property type="match status" value="1"/>
</dbReference>
<evidence type="ECO:0000256" key="7">
    <source>
        <dbReference type="ARBA" id="ARBA00022801"/>
    </source>
</evidence>
<keyword evidence="6" id="KW-0479">Metal-binding</keyword>
<name>A0A1D1W867_RAMVA</name>
<evidence type="ECO:0000256" key="6">
    <source>
        <dbReference type="ARBA" id="ARBA00022723"/>
    </source>
</evidence>
<accession>A0A1D1W867</accession>